<sequence>MLEDSMGFTYNRKPKPGTVKAIKIIAANLFAPSGALKDDVLVEHMNSDAPCPIGNPTNLVRLVKSHNQKLWPSDPTDLDIGFDESFILDSFFRGEVTVGTSNSFIFATDDQLSKLADTRIWYVDETFKVVKEPIKLLLGFHGFLKSGKNMKQVPLVLAFKSSERAEKGFIVSKVAKRGKKVEEDTFIPNEVLQKFLKAWQGYCERVADCLLCGECVWWSAIFGRA</sequence>
<dbReference type="AlphaFoldDB" id="A0A8J9Z6E9"/>
<proteinExistence type="predicted"/>
<organism evidence="1 2">
    <name type="scientific">Branchiostoma lanceolatum</name>
    <name type="common">Common lancelet</name>
    <name type="synonym">Amphioxus lanceolatum</name>
    <dbReference type="NCBI Taxonomy" id="7740"/>
    <lineage>
        <taxon>Eukaryota</taxon>
        <taxon>Metazoa</taxon>
        <taxon>Chordata</taxon>
        <taxon>Cephalochordata</taxon>
        <taxon>Leptocardii</taxon>
        <taxon>Amphioxiformes</taxon>
        <taxon>Branchiostomatidae</taxon>
        <taxon>Branchiostoma</taxon>
    </lineage>
</organism>
<keyword evidence="2" id="KW-1185">Reference proteome</keyword>
<gene>
    <name evidence="1" type="primary">Hypp8300</name>
    <name evidence="1" type="ORF">BLAG_LOCUS9931</name>
</gene>
<evidence type="ECO:0000313" key="1">
    <source>
        <dbReference type="EMBL" id="CAH1248609.1"/>
    </source>
</evidence>
<accession>A0A8J9Z6E9</accession>
<dbReference type="OrthoDB" id="10234955at2759"/>
<name>A0A8J9Z6E9_BRALA</name>
<dbReference type="EMBL" id="OV696701">
    <property type="protein sequence ID" value="CAH1248609.1"/>
    <property type="molecule type" value="Genomic_DNA"/>
</dbReference>
<reference evidence="1" key="1">
    <citation type="submission" date="2022-01" db="EMBL/GenBank/DDBJ databases">
        <authorList>
            <person name="Braso-Vives M."/>
        </authorList>
    </citation>
    <scope>NUCLEOTIDE SEQUENCE</scope>
</reference>
<protein>
    <submittedName>
        <fullName evidence="1">Hypp8300 protein</fullName>
    </submittedName>
</protein>
<evidence type="ECO:0000313" key="2">
    <source>
        <dbReference type="Proteomes" id="UP000838412"/>
    </source>
</evidence>
<dbReference type="Proteomes" id="UP000838412">
    <property type="component" value="Chromosome 16"/>
</dbReference>